<proteinExistence type="predicted"/>
<dbReference type="Pfam" id="PF05795">
    <property type="entry name" value="Plasmodium_Vir"/>
    <property type="match status" value="1"/>
</dbReference>
<sequence length="345" mass="40486">MTYPTIKYSEDTEITTRNVYPLLKNLNLYEFYEELDNVLGRSSDSEKKCAQCTNYIASQQSTGEELIDLCKKVCNIILNVNGVLDKCKNNTADKPCQYMSYWLYNNVMRISNNLPLIRSLYHILGAFTSSRNHYFKNCTLTNFNIDKEEFYKKHILYEFLESYDHMKKNIDNQIELYTPLYCKHVKENFNIYNRIKDNCNSNTCKYYEDLQKFKGKFNNPEELNFIYDICKYKKTSCKYGSNAEDDVPCLVPQGNPLLFQIFGNDPYNIINVLLNIAIISVPTLTIFLILFKFTPFGRKLNRIKAKGRKNGSKKKEENIEDYMNNYAVYVDNITKNRVNVAYHAS</sequence>
<name>A0A0J9S5A2_PLAVI</name>
<evidence type="ECO:0008006" key="4">
    <source>
        <dbReference type="Google" id="ProtNLM"/>
    </source>
</evidence>
<keyword evidence="1" id="KW-0472">Membrane</keyword>
<feature type="transmembrane region" description="Helical" evidence="1">
    <location>
        <begin position="272"/>
        <end position="294"/>
    </location>
</feature>
<dbReference type="Proteomes" id="UP000053562">
    <property type="component" value="Unassembled WGS sequence"/>
</dbReference>
<accession>A0A0J9S5A2</accession>
<gene>
    <name evidence="2" type="ORF">PVIIG_05586</name>
</gene>
<dbReference type="AlphaFoldDB" id="A0A0J9S5A2"/>
<evidence type="ECO:0000256" key="1">
    <source>
        <dbReference type="SAM" id="Phobius"/>
    </source>
</evidence>
<keyword evidence="1" id="KW-0812">Transmembrane</keyword>
<evidence type="ECO:0000313" key="3">
    <source>
        <dbReference type="Proteomes" id="UP000053562"/>
    </source>
</evidence>
<keyword evidence="1" id="KW-1133">Transmembrane helix</keyword>
<protein>
    <recommendedName>
        <fullName evidence="4">VIR protein</fullName>
    </recommendedName>
</protein>
<dbReference type="EMBL" id="KQ234456">
    <property type="protein sequence ID" value="KMZ77207.1"/>
    <property type="molecule type" value="Genomic_DNA"/>
</dbReference>
<reference evidence="2 3" key="1">
    <citation type="submission" date="2011-08" db="EMBL/GenBank/DDBJ databases">
        <title>The Genome Sequence of Plasmodium vivax India VII.</title>
        <authorList>
            <consortium name="The Broad Institute Genome Sequencing Platform"/>
            <consortium name="The Broad Institute Genome Sequencing Center for Infectious Disease"/>
            <person name="Neafsey D."/>
            <person name="Carlton J."/>
            <person name="Barnwell J."/>
            <person name="Collins W."/>
            <person name="Escalante A."/>
            <person name="Mullikin J."/>
            <person name="Saul A."/>
            <person name="Guigo R."/>
            <person name="Camara F."/>
            <person name="Young S.K."/>
            <person name="Zeng Q."/>
            <person name="Gargeya S."/>
            <person name="Fitzgerald M."/>
            <person name="Haas B."/>
            <person name="Abouelleil A."/>
            <person name="Alvarado L."/>
            <person name="Arachchi H.M."/>
            <person name="Berlin A."/>
            <person name="Brown A."/>
            <person name="Chapman S.B."/>
            <person name="Chen Z."/>
            <person name="Dunbar C."/>
            <person name="Freedman E."/>
            <person name="Gearin G."/>
            <person name="Gellesch M."/>
            <person name="Goldberg J."/>
            <person name="Griggs A."/>
            <person name="Gujja S."/>
            <person name="Heiman D."/>
            <person name="Howarth C."/>
            <person name="Larson L."/>
            <person name="Lui A."/>
            <person name="MacDonald P.J.P."/>
            <person name="Montmayeur A."/>
            <person name="Murphy C."/>
            <person name="Neiman D."/>
            <person name="Pearson M."/>
            <person name="Priest M."/>
            <person name="Roberts A."/>
            <person name="Saif S."/>
            <person name="Shea T."/>
            <person name="Shenoy N."/>
            <person name="Sisk P."/>
            <person name="Stolte C."/>
            <person name="Sykes S."/>
            <person name="Wortman J."/>
            <person name="Nusbaum C."/>
            <person name="Birren B."/>
        </authorList>
    </citation>
    <scope>NUCLEOTIDE SEQUENCE [LARGE SCALE GENOMIC DNA]</scope>
    <source>
        <strain evidence="2 3">India VII</strain>
    </source>
</reference>
<dbReference type="InterPro" id="IPR008780">
    <property type="entry name" value="Plasmodium_Vir"/>
</dbReference>
<organism evidence="2 3">
    <name type="scientific">Plasmodium vivax India VII</name>
    <dbReference type="NCBI Taxonomy" id="1077284"/>
    <lineage>
        <taxon>Eukaryota</taxon>
        <taxon>Sar</taxon>
        <taxon>Alveolata</taxon>
        <taxon>Apicomplexa</taxon>
        <taxon>Aconoidasida</taxon>
        <taxon>Haemosporida</taxon>
        <taxon>Plasmodiidae</taxon>
        <taxon>Plasmodium</taxon>
        <taxon>Plasmodium (Plasmodium)</taxon>
    </lineage>
</organism>
<evidence type="ECO:0000313" key="2">
    <source>
        <dbReference type="EMBL" id="KMZ77207.1"/>
    </source>
</evidence>